<reference evidence="4" key="1">
    <citation type="submission" date="2016-08" db="EMBL/GenBank/DDBJ databases">
        <authorList>
            <person name="Varghese N."/>
            <person name="Submissions Spin"/>
        </authorList>
    </citation>
    <scope>NUCLEOTIDE SEQUENCE [LARGE SCALE GENOMIC DNA]</scope>
    <source>
        <strain evidence="4">R-52791</strain>
    </source>
</reference>
<dbReference type="CDD" id="cd00143">
    <property type="entry name" value="PP2Cc"/>
    <property type="match status" value="1"/>
</dbReference>
<dbReference type="SMART" id="SM00332">
    <property type="entry name" value="PP2Cc"/>
    <property type="match status" value="1"/>
</dbReference>
<dbReference type="EMBL" id="FMBL01000002">
    <property type="protein sequence ID" value="SCC79910.1"/>
    <property type="molecule type" value="Genomic_DNA"/>
</dbReference>
<dbReference type="GO" id="GO:0004722">
    <property type="term" value="F:protein serine/threonine phosphatase activity"/>
    <property type="evidence" value="ECO:0007669"/>
    <property type="project" value="InterPro"/>
</dbReference>
<protein>
    <submittedName>
        <fullName evidence="3">Serine/threonine protein phosphatase PrpC</fullName>
    </submittedName>
</protein>
<feature type="domain" description="PPM-type phosphatase" evidence="2">
    <location>
        <begin position="8"/>
        <end position="251"/>
    </location>
</feature>
<dbReference type="STRING" id="1505727.GA0061077_0882"/>
<dbReference type="Proteomes" id="UP000242610">
    <property type="component" value="Unassembled WGS sequence"/>
</dbReference>
<evidence type="ECO:0000256" key="1">
    <source>
        <dbReference type="SAM" id="MobiDB-lite"/>
    </source>
</evidence>
<dbReference type="InterPro" id="IPR015655">
    <property type="entry name" value="PP2C"/>
</dbReference>
<dbReference type="RefSeq" id="WP_234696507.1">
    <property type="nucleotide sequence ID" value="NZ_FMBL01000002.1"/>
</dbReference>
<name>A0A1C4H5L7_9BIFI</name>
<dbReference type="Gene3D" id="3.60.40.10">
    <property type="entry name" value="PPM-type phosphatase domain"/>
    <property type="match status" value="1"/>
</dbReference>
<evidence type="ECO:0000313" key="3">
    <source>
        <dbReference type="EMBL" id="SCC79910.1"/>
    </source>
</evidence>
<dbReference type="InterPro" id="IPR036457">
    <property type="entry name" value="PPM-type-like_dom_sf"/>
</dbReference>
<evidence type="ECO:0000259" key="2">
    <source>
        <dbReference type="PROSITE" id="PS51746"/>
    </source>
</evidence>
<dbReference type="PROSITE" id="PS51746">
    <property type="entry name" value="PPM_2"/>
    <property type="match status" value="1"/>
</dbReference>
<keyword evidence="4" id="KW-1185">Reference proteome</keyword>
<dbReference type="AlphaFoldDB" id="A0A1C4H5L7"/>
<dbReference type="InterPro" id="IPR001932">
    <property type="entry name" value="PPM-type_phosphatase-like_dom"/>
</dbReference>
<dbReference type="SUPFAM" id="SSF81606">
    <property type="entry name" value="PP2C-like"/>
    <property type="match status" value="1"/>
</dbReference>
<organism evidence="3 4">
    <name type="scientific">Bifidobacterium commune</name>
    <dbReference type="NCBI Taxonomy" id="1505727"/>
    <lineage>
        <taxon>Bacteria</taxon>
        <taxon>Bacillati</taxon>
        <taxon>Actinomycetota</taxon>
        <taxon>Actinomycetes</taxon>
        <taxon>Bifidobacteriales</taxon>
        <taxon>Bifidobacteriaceae</taxon>
        <taxon>Bifidobacterium</taxon>
    </lineage>
</organism>
<dbReference type="SMART" id="SM00331">
    <property type="entry name" value="PP2C_SIG"/>
    <property type="match status" value="1"/>
</dbReference>
<gene>
    <name evidence="3" type="ORF">GA0061077_0882</name>
</gene>
<dbReference type="PANTHER" id="PTHR47992">
    <property type="entry name" value="PROTEIN PHOSPHATASE"/>
    <property type="match status" value="1"/>
</dbReference>
<proteinExistence type="predicted"/>
<feature type="region of interest" description="Disordered" evidence="1">
    <location>
        <begin position="1"/>
        <end position="27"/>
    </location>
</feature>
<sequence>MTRHPHIRAAMGSDIGKRRRRNQDSGVNEPGVYIVCDGMGGGVGGERASAIAAKHFASVADQPVRSLAIIKTALDEAQSNIYNLGQNLGGVAGTTATGLILPSRPSDDGSEQAPLWYVINIGDSRTYHFDFDEQGNAIASSISRITKDHSQRQQAIDSGLVSPQMADAAIPRNIITQCIGSPQEIKPDFYAVVPSGRFIVCSDGLYSEVPDTAIAAISRANPDPDRAVEALIQTAVDAGGKDNITVLVVDVWPEVPHDEPWHASKLGDGEELETIGDITLDSLHT</sequence>
<evidence type="ECO:0000313" key="4">
    <source>
        <dbReference type="Proteomes" id="UP000242610"/>
    </source>
</evidence>
<accession>A0A1C4H5L7</accession>